<dbReference type="EMBL" id="JAFCIX010000418">
    <property type="protein sequence ID" value="KAH6590997.1"/>
    <property type="molecule type" value="Genomic_DNA"/>
</dbReference>
<keyword evidence="4" id="KW-0143">Chaperone</keyword>
<dbReference type="InterPro" id="IPR052094">
    <property type="entry name" value="Pre-mRNA-splicing_ERAD"/>
</dbReference>
<proteinExistence type="predicted"/>
<evidence type="ECO:0000256" key="3">
    <source>
        <dbReference type="ARBA" id="ARBA00022490"/>
    </source>
</evidence>
<dbReference type="PANTHER" id="PTHR44313:SF1">
    <property type="entry name" value="DNAJ HOMOLOG SUBFAMILY C MEMBER 17"/>
    <property type="match status" value="1"/>
</dbReference>
<reference evidence="8 9" key="1">
    <citation type="submission" date="2021-02" db="EMBL/GenBank/DDBJ databases">
        <title>Variation within the Batrachochytrium salamandrivorans European outbreak.</title>
        <authorList>
            <person name="Kelly M."/>
            <person name="Pasmans F."/>
            <person name="Shea T.P."/>
            <person name="Munoz J.F."/>
            <person name="Carranza S."/>
            <person name="Cuomo C.A."/>
            <person name="Martel A."/>
        </authorList>
    </citation>
    <scope>NUCLEOTIDE SEQUENCE [LARGE SCALE GENOMIC DNA]</scope>
    <source>
        <strain evidence="8 9">AMFP18/2</strain>
    </source>
</reference>
<dbReference type="PROSITE" id="PS50076">
    <property type="entry name" value="DNAJ_2"/>
    <property type="match status" value="1"/>
</dbReference>
<name>A0ABQ8F3M4_9FUNG</name>
<comment type="subcellular location">
    <subcellularLocation>
        <location evidence="2">Cytoplasm</location>
    </subcellularLocation>
    <subcellularLocation>
        <location evidence="1">Nucleus</location>
    </subcellularLocation>
</comment>
<comment type="caution">
    <text evidence="8">The sequence shown here is derived from an EMBL/GenBank/DDBJ whole genome shotgun (WGS) entry which is preliminary data.</text>
</comment>
<evidence type="ECO:0000256" key="1">
    <source>
        <dbReference type="ARBA" id="ARBA00004123"/>
    </source>
</evidence>
<feature type="domain" description="J" evidence="7">
    <location>
        <begin position="7"/>
        <end position="73"/>
    </location>
</feature>
<gene>
    <name evidence="8" type="ORF">BASA50_008998</name>
</gene>
<dbReference type="PROSITE" id="PS00636">
    <property type="entry name" value="DNAJ_1"/>
    <property type="match status" value="1"/>
</dbReference>
<evidence type="ECO:0000256" key="5">
    <source>
        <dbReference type="ARBA" id="ARBA00023242"/>
    </source>
</evidence>
<dbReference type="SMART" id="SM00271">
    <property type="entry name" value="DnaJ"/>
    <property type="match status" value="1"/>
</dbReference>
<dbReference type="Proteomes" id="UP001648503">
    <property type="component" value="Unassembled WGS sequence"/>
</dbReference>
<evidence type="ECO:0000259" key="7">
    <source>
        <dbReference type="PROSITE" id="PS50076"/>
    </source>
</evidence>
<accession>A0ABQ8F3M4</accession>
<evidence type="ECO:0000313" key="8">
    <source>
        <dbReference type="EMBL" id="KAH6590997.1"/>
    </source>
</evidence>
<evidence type="ECO:0000256" key="6">
    <source>
        <dbReference type="SAM" id="MobiDB-lite"/>
    </source>
</evidence>
<dbReference type="InterPro" id="IPR001623">
    <property type="entry name" value="DnaJ_domain"/>
</dbReference>
<protein>
    <recommendedName>
        <fullName evidence="7">J domain-containing protein</fullName>
    </recommendedName>
</protein>
<keyword evidence="5" id="KW-0539">Nucleus</keyword>
<organism evidence="8 9">
    <name type="scientific">Batrachochytrium salamandrivorans</name>
    <dbReference type="NCBI Taxonomy" id="1357716"/>
    <lineage>
        <taxon>Eukaryota</taxon>
        <taxon>Fungi</taxon>
        <taxon>Fungi incertae sedis</taxon>
        <taxon>Chytridiomycota</taxon>
        <taxon>Chytridiomycota incertae sedis</taxon>
        <taxon>Chytridiomycetes</taxon>
        <taxon>Rhizophydiales</taxon>
        <taxon>Rhizophydiales incertae sedis</taxon>
        <taxon>Batrachochytrium</taxon>
    </lineage>
</organism>
<keyword evidence="3" id="KW-0963">Cytoplasm</keyword>
<dbReference type="InterPro" id="IPR018253">
    <property type="entry name" value="DnaJ_domain_CS"/>
</dbReference>
<feature type="region of interest" description="Disordered" evidence="6">
    <location>
        <begin position="104"/>
        <end position="123"/>
    </location>
</feature>
<dbReference type="InterPro" id="IPR036869">
    <property type="entry name" value="J_dom_sf"/>
</dbReference>
<dbReference type="CDD" id="cd06257">
    <property type="entry name" value="DnaJ"/>
    <property type="match status" value="1"/>
</dbReference>
<evidence type="ECO:0000256" key="2">
    <source>
        <dbReference type="ARBA" id="ARBA00004496"/>
    </source>
</evidence>
<dbReference type="PANTHER" id="PTHR44313">
    <property type="entry name" value="DNAJ HOMOLOG SUBFAMILY C MEMBER 17"/>
    <property type="match status" value="1"/>
</dbReference>
<evidence type="ECO:0000256" key="4">
    <source>
        <dbReference type="ARBA" id="ARBA00023186"/>
    </source>
</evidence>
<evidence type="ECO:0000313" key="9">
    <source>
        <dbReference type="Proteomes" id="UP001648503"/>
    </source>
</evidence>
<keyword evidence="9" id="KW-1185">Reference proteome</keyword>
<dbReference type="Gene3D" id="1.10.287.110">
    <property type="entry name" value="DnaJ domain"/>
    <property type="match status" value="1"/>
</dbReference>
<sequence length="340" mass="38910">MASAEEDYYELLGIEPISTLKEIKRAYRRKALECHPDKVGPDDLKAAELFFRLTKANDVLSNSESRARYDDLHKSRRMQQARFKEMDAERRKARQDLTDRELLAANSKRQKTHSQSAPSAELQKKMDVERLREEGFRGMQAMETEKRQCAAASVSLATLIEDARRKVMAAELMDCTLKIKWKKHDVVSEDIIRDRILHINSLLKIEKILMGKSFKREANVIFKDLYSAYTVMKAKSAQDANLADFSVDWALCPPEALAYIDNALIGHELSQKPQSTEASLFPSFKPTPFARPFVATSFPMQNPSSASSLNDYEERTLQKMKKREREALNREILEAEASSI</sequence>
<dbReference type="SUPFAM" id="SSF46565">
    <property type="entry name" value="Chaperone J-domain"/>
    <property type="match status" value="1"/>
</dbReference>
<dbReference type="Pfam" id="PF00226">
    <property type="entry name" value="DnaJ"/>
    <property type="match status" value="1"/>
</dbReference>
<dbReference type="PRINTS" id="PR00625">
    <property type="entry name" value="JDOMAIN"/>
</dbReference>